<dbReference type="Proteomes" id="UP001160390">
    <property type="component" value="Unassembled WGS sequence"/>
</dbReference>
<comment type="caution">
    <text evidence="1">The sequence shown here is derived from an EMBL/GenBank/DDBJ whole genome shotgun (WGS) entry which is preliminary data.</text>
</comment>
<protein>
    <submittedName>
        <fullName evidence="1">Uncharacterized protein</fullName>
    </submittedName>
</protein>
<keyword evidence="2" id="KW-1185">Reference proteome</keyword>
<name>A0AA35LP26_9HYPO</name>
<evidence type="ECO:0000313" key="2">
    <source>
        <dbReference type="Proteomes" id="UP001160390"/>
    </source>
</evidence>
<reference evidence="1" key="1">
    <citation type="submission" date="2023-01" db="EMBL/GenBank/DDBJ databases">
        <authorList>
            <person name="Piombo E."/>
        </authorList>
    </citation>
    <scope>NUCLEOTIDE SEQUENCE</scope>
</reference>
<proteinExistence type="predicted"/>
<organism evidence="1 2">
    <name type="scientific">Clonostachys chloroleuca</name>
    <dbReference type="NCBI Taxonomy" id="1926264"/>
    <lineage>
        <taxon>Eukaryota</taxon>
        <taxon>Fungi</taxon>
        <taxon>Dikarya</taxon>
        <taxon>Ascomycota</taxon>
        <taxon>Pezizomycotina</taxon>
        <taxon>Sordariomycetes</taxon>
        <taxon>Hypocreomycetidae</taxon>
        <taxon>Hypocreales</taxon>
        <taxon>Bionectriaceae</taxon>
        <taxon>Clonostachys</taxon>
    </lineage>
</organism>
<dbReference type="AlphaFoldDB" id="A0AA35LP26"/>
<gene>
    <name evidence="1" type="ORF">CCHLO57077_00018421</name>
</gene>
<feature type="non-terminal residue" evidence="1">
    <location>
        <position position="113"/>
    </location>
</feature>
<dbReference type="EMBL" id="CABFNP030000428">
    <property type="protein sequence ID" value="CAI6014738.1"/>
    <property type="molecule type" value="Genomic_DNA"/>
</dbReference>
<accession>A0AA35LP26</accession>
<evidence type="ECO:0000313" key="1">
    <source>
        <dbReference type="EMBL" id="CAI6014738.1"/>
    </source>
</evidence>
<sequence>MEFIAAKTSLLVPRAHCAFVRKGMTYIVMERIKGDVIAKSDMSLPEEALGKLLGQLRTLVTRCGLLNLRFQALPFTVALGVHFVTPVSLDPTLVSAHLQQSKIFIYGYGTARY</sequence>